<dbReference type="Proteomes" id="UP001281003">
    <property type="component" value="Unassembled WGS sequence"/>
</dbReference>
<keyword evidence="9" id="KW-0732">Signal</keyword>
<evidence type="ECO:0000256" key="6">
    <source>
        <dbReference type="ARBA" id="ARBA00023136"/>
    </source>
</evidence>
<dbReference type="GO" id="GO:0016020">
    <property type="term" value="C:membrane"/>
    <property type="evidence" value="ECO:0007669"/>
    <property type="project" value="UniProtKB-SubCell"/>
</dbReference>
<evidence type="ECO:0000256" key="5">
    <source>
        <dbReference type="ARBA" id="ARBA00022989"/>
    </source>
</evidence>
<dbReference type="Pfam" id="PF16010">
    <property type="entry name" value="CDH-cyt"/>
    <property type="match status" value="1"/>
</dbReference>
<keyword evidence="12" id="KW-1185">Reference proteome</keyword>
<dbReference type="Pfam" id="PF10348">
    <property type="entry name" value="DUF2427"/>
    <property type="match status" value="1"/>
</dbReference>
<dbReference type="InterPro" id="IPR015920">
    <property type="entry name" value="Cellobiose_DH-like_cyt"/>
</dbReference>
<evidence type="ECO:0000256" key="2">
    <source>
        <dbReference type="ARBA" id="ARBA00022448"/>
    </source>
</evidence>
<name>A0AAE0UBF4_SORBR</name>
<feature type="transmembrane region" description="Helical" evidence="8">
    <location>
        <begin position="252"/>
        <end position="271"/>
    </location>
</feature>
<dbReference type="AlphaFoldDB" id="A0AAE0UBF4"/>
<keyword evidence="5 8" id="KW-1133">Transmembrane helix</keyword>
<dbReference type="CDD" id="cd08760">
    <property type="entry name" value="Cyt_b561_FRRS1_like"/>
    <property type="match status" value="1"/>
</dbReference>
<dbReference type="SUPFAM" id="SSF49344">
    <property type="entry name" value="CBD9-like"/>
    <property type="match status" value="1"/>
</dbReference>
<dbReference type="Gene3D" id="1.20.120.1770">
    <property type="match status" value="1"/>
</dbReference>
<dbReference type="InterPro" id="IPR018825">
    <property type="entry name" value="DUF2427"/>
</dbReference>
<keyword evidence="2" id="KW-0813">Transport</keyword>
<feature type="transmembrane region" description="Helical" evidence="8">
    <location>
        <begin position="358"/>
        <end position="378"/>
    </location>
</feature>
<feature type="region of interest" description="Disordered" evidence="7">
    <location>
        <begin position="196"/>
        <end position="241"/>
    </location>
</feature>
<feature type="domain" description="DOMON" evidence="10">
    <location>
        <begin position="35"/>
        <end position="164"/>
    </location>
</feature>
<evidence type="ECO:0000259" key="10">
    <source>
        <dbReference type="PROSITE" id="PS50836"/>
    </source>
</evidence>
<dbReference type="CDD" id="cd09630">
    <property type="entry name" value="CDH_like_cytochrome"/>
    <property type="match status" value="1"/>
</dbReference>
<dbReference type="Gene3D" id="2.60.40.1210">
    <property type="entry name" value="Cellobiose dehydrogenase, cytochrome domain"/>
    <property type="match status" value="1"/>
</dbReference>
<evidence type="ECO:0000313" key="12">
    <source>
        <dbReference type="Proteomes" id="UP001281003"/>
    </source>
</evidence>
<reference evidence="11" key="2">
    <citation type="submission" date="2023-07" db="EMBL/GenBank/DDBJ databases">
        <authorList>
            <consortium name="Lawrence Berkeley National Laboratory"/>
            <person name="Haridas S."/>
            <person name="Hensen N."/>
            <person name="Bonometti L."/>
            <person name="Westerberg I."/>
            <person name="Brannstrom I.O."/>
            <person name="Guillou S."/>
            <person name="Cros-Aarteil S."/>
            <person name="Calhoun S."/>
            <person name="Kuo A."/>
            <person name="Mondo S."/>
            <person name="Pangilinan J."/>
            <person name="Riley R."/>
            <person name="LaButti K."/>
            <person name="Andreopoulos B."/>
            <person name="Lipzen A."/>
            <person name="Chen C."/>
            <person name="Yanf M."/>
            <person name="Daum C."/>
            <person name="Ng V."/>
            <person name="Clum A."/>
            <person name="Steindorff A."/>
            <person name="Ohm R."/>
            <person name="Martin F."/>
            <person name="Silar P."/>
            <person name="Natvig D."/>
            <person name="Lalanne C."/>
            <person name="Gautier V."/>
            <person name="Ament-velasquez S.L."/>
            <person name="Kruys A."/>
            <person name="Hutchinson M.I."/>
            <person name="Powell A.J."/>
            <person name="Barry K."/>
            <person name="Miller A.N."/>
            <person name="Grigoriev I.V."/>
            <person name="Debuchy R."/>
            <person name="Gladieux P."/>
            <person name="Thoren M.H."/>
            <person name="Johannesson H."/>
        </authorList>
    </citation>
    <scope>NUCLEOTIDE SEQUENCE</scope>
    <source>
        <strain evidence="11">FGSC 1904</strain>
    </source>
</reference>
<dbReference type="InterPro" id="IPR005018">
    <property type="entry name" value="DOMON_domain"/>
</dbReference>
<dbReference type="EMBL" id="JAUTDP010000007">
    <property type="protein sequence ID" value="KAK3397912.1"/>
    <property type="molecule type" value="Genomic_DNA"/>
</dbReference>
<accession>A0AAE0UBF4</accession>
<feature type="signal peptide" evidence="9">
    <location>
        <begin position="1"/>
        <end position="18"/>
    </location>
</feature>
<dbReference type="PROSITE" id="PS50836">
    <property type="entry name" value="DOMON"/>
    <property type="match status" value="1"/>
</dbReference>
<sequence>MKDIRGLLLASGLTTVGAEIIVRDTTPRYCANGASDVCFRFGIPKSSADSGSGNIYFQIQAPSTYSWVALGTGDQMSGSNMFVMYQDGSGNLTLSPRLGTGHTMPKEDTSSTAAKLGLLAGSGVVNGIMTANVVCPNCESWDGGSGSLSLTDTASNWIAAWKSGSSLATTSKSASISQHDDHDQFQLDLTKATVSSDSNPFLEEDNANPGTGNGGGSGGGSSGGGGGNDDPEVVAGPGNPFAPIAGGRRRDAALIAHSVIMTATFAALYPLGSMLMPLTGSWIAHAIWQSVAFIMMWVGFGLGIRVAQDRNMLFNNTHTKLGAAVVVLLLIQPVLGILHHNYFLKHRERGAISYAHIWWGRILLTLAVINGGLGLKLANAGNSAVVAYAIIAAVCFGIYAIVKSWAVVRRGRQSGPHFRKGDNFTHQQRYSVGRQPYRPRNRV</sequence>
<reference evidence="11" key="1">
    <citation type="journal article" date="2023" name="Mol. Phylogenet. Evol.">
        <title>Genome-scale phylogeny and comparative genomics of the fungal order Sordariales.</title>
        <authorList>
            <person name="Hensen N."/>
            <person name="Bonometti L."/>
            <person name="Westerberg I."/>
            <person name="Brannstrom I.O."/>
            <person name="Guillou S."/>
            <person name="Cros-Aarteil S."/>
            <person name="Calhoun S."/>
            <person name="Haridas S."/>
            <person name="Kuo A."/>
            <person name="Mondo S."/>
            <person name="Pangilinan J."/>
            <person name="Riley R."/>
            <person name="LaButti K."/>
            <person name="Andreopoulos B."/>
            <person name="Lipzen A."/>
            <person name="Chen C."/>
            <person name="Yan M."/>
            <person name="Daum C."/>
            <person name="Ng V."/>
            <person name="Clum A."/>
            <person name="Steindorff A."/>
            <person name="Ohm R.A."/>
            <person name="Martin F."/>
            <person name="Silar P."/>
            <person name="Natvig D.O."/>
            <person name="Lalanne C."/>
            <person name="Gautier V."/>
            <person name="Ament-Velasquez S.L."/>
            <person name="Kruys A."/>
            <person name="Hutchinson M.I."/>
            <person name="Powell A.J."/>
            <person name="Barry K."/>
            <person name="Miller A.N."/>
            <person name="Grigoriev I.V."/>
            <person name="Debuchy R."/>
            <person name="Gladieux P."/>
            <person name="Hiltunen Thoren M."/>
            <person name="Johannesson H."/>
        </authorList>
    </citation>
    <scope>NUCLEOTIDE SEQUENCE</scope>
    <source>
        <strain evidence="11">FGSC 1904</strain>
    </source>
</reference>
<dbReference type="InterPro" id="IPR006593">
    <property type="entry name" value="Cyt_b561/ferric_Rdtase_TM"/>
</dbReference>
<gene>
    <name evidence="11" type="ORF">B0T20DRAFT_235323</name>
</gene>
<feature type="chain" id="PRO_5041939213" description="DOMON domain-containing protein" evidence="9">
    <location>
        <begin position="19"/>
        <end position="443"/>
    </location>
</feature>
<comment type="caution">
    <text evidence="11">The sequence shown here is derived from an EMBL/GenBank/DDBJ whole genome shotgun (WGS) entry which is preliminary data.</text>
</comment>
<proteinExistence type="predicted"/>
<evidence type="ECO:0000256" key="4">
    <source>
        <dbReference type="ARBA" id="ARBA00022982"/>
    </source>
</evidence>
<evidence type="ECO:0000313" key="11">
    <source>
        <dbReference type="EMBL" id="KAK3397912.1"/>
    </source>
</evidence>
<evidence type="ECO:0000256" key="7">
    <source>
        <dbReference type="SAM" id="MobiDB-lite"/>
    </source>
</evidence>
<keyword evidence="6 8" id="KW-0472">Membrane</keyword>
<evidence type="ECO:0000256" key="9">
    <source>
        <dbReference type="SAM" id="SignalP"/>
    </source>
</evidence>
<dbReference type="SMART" id="SM00664">
    <property type="entry name" value="DoH"/>
    <property type="match status" value="1"/>
</dbReference>
<dbReference type="PANTHER" id="PTHR47797">
    <property type="entry name" value="DEHYDROGENASE, PUTATIVE (AFU_ORTHOLOGUE AFUA_8G05805)-RELATED"/>
    <property type="match status" value="1"/>
</dbReference>
<comment type="subcellular location">
    <subcellularLocation>
        <location evidence="1">Membrane</location>
    </subcellularLocation>
</comment>
<dbReference type="PANTHER" id="PTHR47797:SF4">
    <property type="entry name" value="DOMON DOMAIN-CONTAINING PROTEIN"/>
    <property type="match status" value="1"/>
</dbReference>
<evidence type="ECO:0000256" key="3">
    <source>
        <dbReference type="ARBA" id="ARBA00022692"/>
    </source>
</evidence>
<feature type="transmembrane region" description="Helical" evidence="8">
    <location>
        <begin position="283"/>
        <end position="307"/>
    </location>
</feature>
<keyword evidence="4" id="KW-0249">Electron transport</keyword>
<protein>
    <recommendedName>
        <fullName evidence="10">DOMON domain-containing protein</fullName>
    </recommendedName>
</protein>
<feature type="transmembrane region" description="Helical" evidence="8">
    <location>
        <begin position="319"/>
        <end position="338"/>
    </location>
</feature>
<organism evidence="11 12">
    <name type="scientific">Sordaria brevicollis</name>
    <dbReference type="NCBI Taxonomy" id="83679"/>
    <lineage>
        <taxon>Eukaryota</taxon>
        <taxon>Fungi</taxon>
        <taxon>Dikarya</taxon>
        <taxon>Ascomycota</taxon>
        <taxon>Pezizomycotina</taxon>
        <taxon>Sordariomycetes</taxon>
        <taxon>Sordariomycetidae</taxon>
        <taxon>Sordariales</taxon>
        <taxon>Sordariaceae</taxon>
        <taxon>Sordaria</taxon>
    </lineage>
</organism>
<keyword evidence="3 8" id="KW-0812">Transmembrane</keyword>
<evidence type="ECO:0000256" key="8">
    <source>
        <dbReference type="SAM" id="Phobius"/>
    </source>
</evidence>
<feature type="compositionally biased region" description="Gly residues" evidence="7">
    <location>
        <begin position="211"/>
        <end position="228"/>
    </location>
</feature>
<feature type="transmembrane region" description="Helical" evidence="8">
    <location>
        <begin position="384"/>
        <end position="402"/>
    </location>
</feature>
<dbReference type="SMART" id="SM00665">
    <property type="entry name" value="B561"/>
    <property type="match status" value="1"/>
</dbReference>
<evidence type="ECO:0000256" key="1">
    <source>
        <dbReference type="ARBA" id="ARBA00004370"/>
    </source>
</evidence>